<dbReference type="InterPro" id="IPR034907">
    <property type="entry name" value="NDK-like_dom"/>
</dbReference>
<evidence type="ECO:0000313" key="4">
    <source>
        <dbReference type="Proteomes" id="UP000053745"/>
    </source>
</evidence>
<accession>A0A091M7K4</accession>
<feature type="binding site" evidence="1">
    <location>
        <position position="421"/>
    </location>
    <ligand>
        <name>ATP</name>
        <dbReference type="ChEBI" id="CHEBI:30616"/>
    </ligand>
</feature>
<dbReference type="InterPro" id="IPR036850">
    <property type="entry name" value="NDK-like_dom_sf"/>
</dbReference>
<feature type="domain" description="Nucleoside diphosphate kinase-like" evidence="2">
    <location>
        <begin position="75"/>
        <end position="226"/>
    </location>
</feature>
<name>A0A091M7K4_CATAU</name>
<feature type="binding site" evidence="1">
    <location>
        <position position="479"/>
    </location>
    <ligand>
        <name>ATP</name>
        <dbReference type="ChEBI" id="CHEBI:30616"/>
    </ligand>
</feature>
<feature type="active site" description="Pros-phosphohistidine intermediate" evidence="1">
    <location>
        <position position="482"/>
    </location>
</feature>
<evidence type="ECO:0000313" key="3">
    <source>
        <dbReference type="EMBL" id="KFP54501.1"/>
    </source>
</evidence>
<feature type="active site" description="Pros-phosphohistidine intermediate" evidence="1">
    <location>
        <position position="348"/>
    </location>
</feature>
<feature type="domain" description="Nucleoside diphosphate kinase-like" evidence="2">
    <location>
        <begin position="366"/>
        <end position="504"/>
    </location>
</feature>
<dbReference type="OrthoDB" id="10263751at2759"/>
<comment type="caution">
    <text evidence="1">Lacks conserved residue(s) required for the propagation of feature annotation.</text>
</comment>
<reference evidence="3 4" key="1">
    <citation type="submission" date="2014-04" db="EMBL/GenBank/DDBJ databases">
        <title>Genome evolution of avian class.</title>
        <authorList>
            <person name="Zhang G."/>
            <person name="Li C."/>
        </authorList>
    </citation>
    <scope>NUCLEOTIDE SEQUENCE [LARGE SCALE GENOMIC DNA]</scope>
    <source>
        <strain evidence="3">BGI_N323</strain>
    </source>
</reference>
<comment type="similarity">
    <text evidence="1">Belongs to the NDK family.</text>
</comment>
<dbReference type="CDD" id="cd04416">
    <property type="entry name" value="NDPk_TX"/>
    <property type="match status" value="3"/>
</dbReference>
<feature type="binding site" evidence="1">
    <location>
        <position position="374"/>
    </location>
    <ligand>
        <name>ATP</name>
        <dbReference type="ChEBI" id="CHEBI:30616"/>
    </ligand>
</feature>
<evidence type="ECO:0000256" key="1">
    <source>
        <dbReference type="PROSITE-ProRule" id="PRU00706"/>
    </source>
</evidence>
<dbReference type="PANTHER" id="PTHR46135:SF3">
    <property type="entry name" value="NME_NM23 FAMILY MEMBER 8"/>
    <property type="match status" value="1"/>
</dbReference>
<organism evidence="3 4">
    <name type="scientific">Cathartes aura</name>
    <name type="common">Turkey vulture</name>
    <name type="synonym">Vultur aura</name>
    <dbReference type="NCBI Taxonomy" id="43455"/>
    <lineage>
        <taxon>Eukaryota</taxon>
        <taxon>Metazoa</taxon>
        <taxon>Chordata</taxon>
        <taxon>Craniata</taxon>
        <taxon>Vertebrata</taxon>
        <taxon>Euteleostomi</taxon>
        <taxon>Archelosauria</taxon>
        <taxon>Archosauria</taxon>
        <taxon>Dinosauria</taxon>
        <taxon>Saurischia</taxon>
        <taxon>Theropoda</taxon>
        <taxon>Coelurosauria</taxon>
        <taxon>Aves</taxon>
        <taxon>Neognathae</taxon>
        <taxon>Neoaves</taxon>
        <taxon>Telluraves</taxon>
        <taxon>Accipitrimorphae</taxon>
        <taxon>Accipitriformes</taxon>
        <taxon>Cathartidae</taxon>
        <taxon>Cathartes</taxon>
    </lineage>
</organism>
<dbReference type="Proteomes" id="UP000053745">
    <property type="component" value="Unassembled WGS sequence"/>
</dbReference>
<dbReference type="PROSITE" id="PS51374">
    <property type="entry name" value="NDPK_LIKE"/>
    <property type="match status" value="3"/>
</dbReference>
<proteinExistence type="inferred from homology"/>
<dbReference type="Gene3D" id="3.30.70.141">
    <property type="entry name" value="Nucleoside diphosphate kinase-like domain"/>
    <property type="match status" value="3"/>
</dbReference>
<evidence type="ECO:0000259" key="2">
    <source>
        <dbReference type="SMART" id="SM00562"/>
    </source>
</evidence>
<gene>
    <name evidence="3" type="ORF">N323_02304</name>
</gene>
<protein>
    <submittedName>
        <fullName evidence="3">Thioredoxin domain-containing protein 3</fullName>
    </submittedName>
</protein>
<dbReference type="SMART" id="SM00562">
    <property type="entry name" value="NDK"/>
    <property type="match status" value="3"/>
</dbReference>
<dbReference type="PANTHER" id="PTHR46135">
    <property type="entry name" value="NME/NM23 FAMILY MEMBER 8"/>
    <property type="match status" value="1"/>
</dbReference>
<dbReference type="Pfam" id="PF00334">
    <property type="entry name" value="NDK"/>
    <property type="match status" value="2"/>
</dbReference>
<feature type="binding site" evidence="1">
    <location>
        <position position="469"/>
    </location>
    <ligand>
        <name>ATP</name>
        <dbReference type="ChEBI" id="CHEBI:30616"/>
    </ligand>
</feature>
<sequence length="504" mass="57490">KCEPVFLFCVNGKIIAIVRGVNAPLISKKITELVQEEREIAAGQKERAKVDELVFLEDKSSEETVEKTVPEEEAVRYSVGIIKPDDVLEGRVEEIKQKIRDAGFDIKTAEEKMLTEEQIRVFYARNKEQPDFDDFVQFMMSGPCHILVIAKKEATDAIPHWKELHEWSENVPDEPEAEKADRNSMLPRLEGTVETESILNTCDVQDSVEDASRQLAFFFPNFDIKKTDQKVEKTLALIRPSLLKERRHSIMQRIKDDGFKIAMQKEIILSEEQTREFYKEHKNQDYFPVLLEQMTSGPTLVLALTRENAVAHWRDLLGPKTVEEAKKENPNSLRAKYAVNNIPIGQLHGSSTPDDAQKELQFFFPQEHTLALIKPAAAMKHKDDIMQKVKDAGFTISKIKEEALTHEMATQFYKDHKGKPFFEQLVTCMTEGPSVIMVLTKENAVEEWRQLMGPTDPEVAKETSPESIRAHFAQDILSNAVHGSSNREHALKSIECVFGEIDID</sequence>
<feature type="binding site" evidence="1">
    <location>
        <position position="449"/>
    </location>
    <ligand>
        <name>ATP</name>
        <dbReference type="ChEBI" id="CHEBI:30616"/>
    </ligand>
</feature>
<keyword evidence="4" id="KW-1185">Reference proteome</keyword>
<dbReference type="EMBL" id="KL318978">
    <property type="protein sequence ID" value="KFP54501.1"/>
    <property type="molecule type" value="Genomic_DNA"/>
</dbReference>
<dbReference type="AlphaFoldDB" id="A0A091M7K4"/>
<feature type="domain" description="Nucleoside diphosphate kinase-like" evidence="2">
    <location>
        <begin position="231"/>
        <end position="365"/>
    </location>
</feature>
<feature type="non-terminal residue" evidence="3">
    <location>
        <position position="1"/>
    </location>
</feature>
<feature type="binding site" evidence="1">
    <location>
        <position position="455"/>
    </location>
    <ligand>
        <name>ATP</name>
        <dbReference type="ChEBI" id="CHEBI:30616"/>
    </ligand>
</feature>
<dbReference type="SUPFAM" id="SSF54919">
    <property type="entry name" value="Nucleoside diphosphate kinase, NDK"/>
    <property type="match status" value="3"/>
</dbReference>
<feature type="non-terminal residue" evidence="3">
    <location>
        <position position="504"/>
    </location>
</feature>
<dbReference type="InterPro" id="IPR051766">
    <property type="entry name" value="TXND_domain-containing"/>
</dbReference>